<evidence type="ECO:0000313" key="3">
    <source>
        <dbReference type="EMBL" id="PIH08922.1"/>
    </source>
</evidence>
<gene>
    <name evidence="3" type="ORF">CTJ08_13870</name>
</gene>
<dbReference type="EMBL" id="PEJG01000139">
    <property type="protein sequence ID" value="PIH08922.1"/>
    <property type="molecule type" value="Genomic_DNA"/>
</dbReference>
<evidence type="ECO:0000313" key="4">
    <source>
        <dbReference type="Proteomes" id="UP000228502"/>
    </source>
</evidence>
<dbReference type="AlphaFoldDB" id="A0AAE5QWB5"/>
<dbReference type="Pfam" id="PF10145">
    <property type="entry name" value="PhageMin_Tail"/>
    <property type="match status" value="1"/>
</dbReference>
<name>A0AAE5QWB5_STAEP</name>
<evidence type="ECO:0000256" key="1">
    <source>
        <dbReference type="ARBA" id="ARBA00022612"/>
    </source>
</evidence>
<evidence type="ECO:0000259" key="2">
    <source>
        <dbReference type="Pfam" id="PF10145"/>
    </source>
</evidence>
<reference evidence="3 4" key="1">
    <citation type="submission" date="2017-10" db="EMBL/GenBank/DDBJ databases">
        <title>genome sequences of Staph epi in chlorhexidine trial.</title>
        <authorList>
            <person name="Greninger A.L."/>
            <person name="Addetia A."/>
            <person name="Qin X."/>
            <person name="Zerr D."/>
        </authorList>
    </citation>
    <scope>NUCLEOTIDE SEQUENCE [LARGE SCALE GENOMIC DNA]</scope>
    <source>
        <strain evidence="3 4">SCH-17</strain>
    </source>
</reference>
<organism evidence="3 4">
    <name type="scientific">Staphylococcus epidermidis</name>
    <dbReference type="NCBI Taxonomy" id="1282"/>
    <lineage>
        <taxon>Bacteria</taxon>
        <taxon>Bacillati</taxon>
        <taxon>Bacillota</taxon>
        <taxon>Bacilli</taxon>
        <taxon>Bacillales</taxon>
        <taxon>Staphylococcaceae</taxon>
        <taxon>Staphylococcus</taxon>
    </lineage>
</organism>
<proteinExistence type="predicted"/>
<dbReference type="InterPro" id="IPR010090">
    <property type="entry name" value="Phage_tape_meas"/>
</dbReference>
<accession>A0AAE5QWB5</accession>
<dbReference type="PANTHER" id="PTHR37813:SF1">
    <property type="entry name" value="FELS-2 PROPHAGE PROTEIN"/>
    <property type="match status" value="1"/>
</dbReference>
<dbReference type="RefSeq" id="WP_099812018.1">
    <property type="nucleotide sequence ID" value="NZ_PEJG01000139.1"/>
</dbReference>
<dbReference type="PANTHER" id="PTHR37813">
    <property type="entry name" value="FELS-2 PROPHAGE PROTEIN"/>
    <property type="match status" value="1"/>
</dbReference>
<dbReference type="Proteomes" id="UP000228502">
    <property type="component" value="Unassembled WGS sequence"/>
</dbReference>
<comment type="caution">
    <text evidence="3">The sequence shown here is derived from an EMBL/GenBank/DDBJ whole genome shotgun (WGS) entry which is preliminary data.</text>
</comment>
<feature type="domain" description="Phage tail tape measure protein" evidence="2">
    <location>
        <begin position="87"/>
        <end position="258"/>
    </location>
</feature>
<protein>
    <submittedName>
        <fullName evidence="3">Phage tail tape measure protein</fullName>
    </submittedName>
</protein>
<sequence length="258" mass="27266">GNAGGRFADVSEKMKSIGNNIDNTGTKAVNFGRTMTTRVTTPIVAGLGYAARAYVKFDDQMNQMKVQLDDGSVSAGKLKEQVSELGKTSQDMAKQYGVAGESIRNGMNELIKKGFTFNQVTGAMPSILKATVASGDDFNSVMSVSSSVLEQFGLKVDDTNQMIKNTDRVTSVLTYTANKTSAGFADLGEAMQNVGPMAANNNQSLEDMASTLGILSNRGIEGGEAGTYLMNALQNLATPTKEQARGLRDLGVAAFDAN</sequence>
<dbReference type="NCBIfam" id="TIGR01760">
    <property type="entry name" value="tape_meas_TP901"/>
    <property type="match status" value="1"/>
</dbReference>
<feature type="non-terminal residue" evidence="3">
    <location>
        <position position="1"/>
    </location>
</feature>
<keyword evidence="1" id="KW-1188">Viral release from host cell</keyword>
<feature type="non-terminal residue" evidence="3">
    <location>
        <position position="258"/>
    </location>
</feature>